<evidence type="ECO:0000256" key="3">
    <source>
        <dbReference type="ARBA" id="ARBA00011738"/>
    </source>
</evidence>
<dbReference type="InterPro" id="IPR004495">
    <property type="entry name" value="Met-tRNA-synth_bsu_C"/>
</dbReference>
<dbReference type="GO" id="GO:0005737">
    <property type="term" value="C:cytoplasm"/>
    <property type="evidence" value="ECO:0007669"/>
    <property type="project" value="UniProtKB-SubCell"/>
</dbReference>
<protein>
    <recommendedName>
        <fullName evidence="5">Methionine--tRNA ligase</fullName>
        <ecNumber evidence="4">6.1.1.10</ecNumber>
    </recommendedName>
    <alternativeName>
        <fullName evidence="14">Methionyl-tRNA synthetase</fullName>
    </alternativeName>
</protein>
<evidence type="ECO:0000256" key="16">
    <source>
        <dbReference type="PROSITE-ProRule" id="PRU00209"/>
    </source>
</evidence>
<evidence type="ECO:0000256" key="4">
    <source>
        <dbReference type="ARBA" id="ARBA00012838"/>
    </source>
</evidence>
<evidence type="ECO:0000256" key="10">
    <source>
        <dbReference type="ARBA" id="ARBA00022840"/>
    </source>
</evidence>
<keyword evidence="8 18" id="KW-0436">Ligase</keyword>
<dbReference type="Proteomes" id="UP000231602">
    <property type="component" value="Unassembled WGS sequence"/>
</dbReference>
<comment type="subunit">
    <text evidence="3">Homodimer.</text>
</comment>
<dbReference type="InterPro" id="IPR012340">
    <property type="entry name" value="NA-bd_OB-fold"/>
</dbReference>
<evidence type="ECO:0000256" key="5">
    <source>
        <dbReference type="ARBA" id="ARBA00018753"/>
    </source>
</evidence>
<dbReference type="EC" id="6.1.1.10" evidence="4"/>
<dbReference type="SUPFAM" id="SSF50249">
    <property type="entry name" value="Nucleic acid-binding proteins"/>
    <property type="match status" value="1"/>
</dbReference>
<evidence type="ECO:0000256" key="8">
    <source>
        <dbReference type="ARBA" id="ARBA00022598"/>
    </source>
</evidence>
<keyword evidence="12" id="KW-0648">Protein biosynthesis</keyword>
<dbReference type="InterPro" id="IPR002547">
    <property type="entry name" value="tRNA-bd_dom"/>
</dbReference>
<evidence type="ECO:0000256" key="14">
    <source>
        <dbReference type="ARBA" id="ARBA00030904"/>
    </source>
</evidence>
<organism evidence="18 19">
    <name type="scientific">Candidatus Wolfebacteria bacterium CG10_big_fil_rev_8_21_14_0_10_31_9</name>
    <dbReference type="NCBI Taxonomy" id="1975070"/>
    <lineage>
        <taxon>Bacteria</taxon>
        <taxon>Candidatus Wolfeibacteriota</taxon>
    </lineage>
</organism>
<keyword evidence="11 16" id="KW-0694">RNA-binding</keyword>
<evidence type="ECO:0000256" key="6">
    <source>
        <dbReference type="ARBA" id="ARBA00022490"/>
    </source>
</evidence>
<comment type="function">
    <text evidence="1">Is required not only for elongation of protein synthesis but also for the initiation of all mRNA translation through initiator tRNA(fMet) aminoacylation.</text>
</comment>
<dbReference type="PANTHER" id="PTHR11586:SF37">
    <property type="entry name" value="TRNA-BINDING DOMAIN-CONTAINING PROTEIN"/>
    <property type="match status" value="1"/>
</dbReference>
<dbReference type="GO" id="GO:0004825">
    <property type="term" value="F:methionine-tRNA ligase activity"/>
    <property type="evidence" value="ECO:0007669"/>
    <property type="project" value="UniProtKB-EC"/>
</dbReference>
<dbReference type="GO" id="GO:0006431">
    <property type="term" value="P:methionyl-tRNA aminoacylation"/>
    <property type="evidence" value="ECO:0007669"/>
    <property type="project" value="InterPro"/>
</dbReference>
<dbReference type="AlphaFoldDB" id="A0A2H0RCC2"/>
<reference evidence="18 19" key="1">
    <citation type="submission" date="2017-09" db="EMBL/GenBank/DDBJ databases">
        <title>Depth-based differentiation of microbial function through sediment-hosted aquifers and enrichment of novel symbionts in the deep terrestrial subsurface.</title>
        <authorList>
            <person name="Probst A.J."/>
            <person name="Ladd B."/>
            <person name="Jarett J.K."/>
            <person name="Geller-Mcgrath D.E."/>
            <person name="Sieber C.M."/>
            <person name="Emerson J.B."/>
            <person name="Anantharaman K."/>
            <person name="Thomas B.C."/>
            <person name="Malmstrom R."/>
            <person name="Stieglmeier M."/>
            <person name="Klingl A."/>
            <person name="Woyke T."/>
            <person name="Ryan C.M."/>
            <person name="Banfield J.F."/>
        </authorList>
    </citation>
    <scope>NUCLEOTIDE SEQUENCE [LARGE SCALE GENOMIC DNA]</scope>
    <source>
        <strain evidence="18">CG10_big_fil_rev_8_21_14_0_10_31_9</strain>
    </source>
</reference>
<accession>A0A2H0RCC2</accession>
<dbReference type="Pfam" id="PF01588">
    <property type="entry name" value="tRNA_bind"/>
    <property type="match status" value="1"/>
</dbReference>
<dbReference type="PANTHER" id="PTHR11586">
    <property type="entry name" value="TRNA-AMINOACYLATION COFACTOR ARC1 FAMILY MEMBER"/>
    <property type="match status" value="1"/>
</dbReference>
<evidence type="ECO:0000259" key="17">
    <source>
        <dbReference type="PROSITE" id="PS50886"/>
    </source>
</evidence>
<evidence type="ECO:0000256" key="1">
    <source>
        <dbReference type="ARBA" id="ARBA00003314"/>
    </source>
</evidence>
<keyword evidence="13" id="KW-0030">Aminoacyl-tRNA synthetase</keyword>
<dbReference type="PROSITE" id="PS50886">
    <property type="entry name" value="TRBD"/>
    <property type="match status" value="1"/>
</dbReference>
<keyword evidence="9" id="KW-0547">Nucleotide-binding</keyword>
<proteinExistence type="predicted"/>
<name>A0A2H0RCC2_9BACT</name>
<dbReference type="Gene3D" id="2.40.50.140">
    <property type="entry name" value="Nucleic acid-binding proteins"/>
    <property type="match status" value="1"/>
</dbReference>
<feature type="domain" description="TRNA-binding" evidence="17">
    <location>
        <begin position="6"/>
        <end position="111"/>
    </location>
</feature>
<dbReference type="NCBIfam" id="TIGR00399">
    <property type="entry name" value="metG_C_term"/>
    <property type="match status" value="1"/>
</dbReference>
<comment type="caution">
    <text evidence="18">The sequence shown here is derived from an EMBL/GenBank/DDBJ whole genome shotgun (WGS) entry which is preliminary data.</text>
</comment>
<sequence>MINYEDFQKLDLRVAKVLEVERVKGSEKLLKLKLDDGEATLPAGRQVVAGIGKVYAPEDLIGKEIIIIVNLEPRSLMGIESNGMVLAGHGENGEAIILQPEREVPPGSKIS</sequence>
<evidence type="ECO:0000256" key="9">
    <source>
        <dbReference type="ARBA" id="ARBA00022741"/>
    </source>
</evidence>
<evidence type="ECO:0000313" key="19">
    <source>
        <dbReference type="Proteomes" id="UP000231602"/>
    </source>
</evidence>
<keyword evidence="7 16" id="KW-0820">tRNA-binding</keyword>
<comment type="subcellular location">
    <subcellularLocation>
        <location evidence="2">Cytoplasm</location>
    </subcellularLocation>
</comment>
<evidence type="ECO:0000256" key="15">
    <source>
        <dbReference type="ARBA" id="ARBA00047364"/>
    </source>
</evidence>
<dbReference type="GO" id="GO:0005524">
    <property type="term" value="F:ATP binding"/>
    <property type="evidence" value="ECO:0007669"/>
    <property type="project" value="UniProtKB-KW"/>
</dbReference>
<gene>
    <name evidence="18" type="primary">metG</name>
    <name evidence="18" type="ORF">COV23_02010</name>
</gene>
<evidence type="ECO:0000256" key="12">
    <source>
        <dbReference type="ARBA" id="ARBA00022917"/>
    </source>
</evidence>
<evidence type="ECO:0000256" key="11">
    <source>
        <dbReference type="ARBA" id="ARBA00022884"/>
    </source>
</evidence>
<keyword evidence="6" id="KW-0963">Cytoplasm</keyword>
<dbReference type="FunFam" id="2.40.50.140:FF:000042">
    <property type="entry name" value="Methionine--tRNA ligase"/>
    <property type="match status" value="1"/>
</dbReference>
<evidence type="ECO:0000313" key="18">
    <source>
        <dbReference type="EMBL" id="PIR44026.1"/>
    </source>
</evidence>
<evidence type="ECO:0000256" key="13">
    <source>
        <dbReference type="ARBA" id="ARBA00023146"/>
    </source>
</evidence>
<keyword evidence="10" id="KW-0067">ATP-binding</keyword>
<dbReference type="GO" id="GO:0000049">
    <property type="term" value="F:tRNA binding"/>
    <property type="evidence" value="ECO:0007669"/>
    <property type="project" value="UniProtKB-UniRule"/>
</dbReference>
<evidence type="ECO:0000256" key="2">
    <source>
        <dbReference type="ARBA" id="ARBA00004496"/>
    </source>
</evidence>
<dbReference type="EMBL" id="PCXV01000033">
    <property type="protein sequence ID" value="PIR44026.1"/>
    <property type="molecule type" value="Genomic_DNA"/>
</dbReference>
<dbReference type="CDD" id="cd02800">
    <property type="entry name" value="tRNA_bind_EcMetRS_like"/>
    <property type="match status" value="1"/>
</dbReference>
<dbReference type="InterPro" id="IPR051270">
    <property type="entry name" value="Tyrosine-tRNA_ligase_regulator"/>
</dbReference>
<evidence type="ECO:0000256" key="7">
    <source>
        <dbReference type="ARBA" id="ARBA00022555"/>
    </source>
</evidence>
<comment type="catalytic activity">
    <reaction evidence="15">
        <text>tRNA(Met) + L-methionine + ATP = L-methionyl-tRNA(Met) + AMP + diphosphate</text>
        <dbReference type="Rhea" id="RHEA:13481"/>
        <dbReference type="Rhea" id="RHEA-COMP:9667"/>
        <dbReference type="Rhea" id="RHEA-COMP:9698"/>
        <dbReference type="ChEBI" id="CHEBI:30616"/>
        <dbReference type="ChEBI" id="CHEBI:33019"/>
        <dbReference type="ChEBI" id="CHEBI:57844"/>
        <dbReference type="ChEBI" id="CHEBI:78442"/>
        <dbReference type="ChEBI" id="CHEBI:78530"/>
        <dbReference type="ChEBI" id="CHEBI:456215"/>
        <dbReference type="EC" id="6.1.1.10"/>
    </reaction>
</comment>